<dbReference type="EMBL" id="JAPFPW010000002">
    <property type="protein sequence ID" value="MCW7752978.1"/>
    <property type="molecule type" value="Genomic_DNA"/>
</dbReference>
<protein>
    <submittedName>
        <fullName evidence="2">Uncharacterized protein</fullName>
    </submittedName>
</protein>
<dbReference type="RefSeq" id="WP_265423836.1">
    <property type="nucleotide sequence ID" value="NZ_JAPFPW010000002.1"/>
</dbReference>
<organism evidence="2 3">
    <name type="scientific">Desulfobotulus pelophilus</name>
    <dbReference type="NCBI Taxonomy" id="2823377"/>
    <lineage>
        <taxon>Bacteria</taxon>
        <taxon>Pseudomonadati</taxon>
        <taxon>Thermodesulfobacteriota</taxon>
        <taxon>Desulfobacteria</taxon>
        <taxon>Desulfobacterales</taxon>
        <taxon>Desulfobacteraceae</taxon>
        <taxon>Desulfobotulus</taxon>
    </lineage>
</organism>
<feature type="coiled-coil region" evidence="1">
    <location>
        <begin position="43"/>
        <end position="70"/>
    </location>
</feature>
<gene>
    <name evidence="2" type="ORF">OOT00_03150</name>
</gene>
<sequence>MMRSDEVNNILMLLGSAHFTDSPGIFPQRYGEPAPQATEGNRLSVLIRERDRLAEQLKMKSREYDELVRSLGSTKRLRTV</sequence>
<keyword evidence="1" id="KW-0175">Coiled coil</keyword>
<evidence type="ECO:0000256" key="1">
    <source>
        <dbReference type="SAM" id="Coils"/>
    </source>
</evidence>
<accession>A0ABT3N694</accession>
<dbReference type="Proteomes" id="UP001209681">
    <property type="component" value="Unassembled WGS sequence"/>
</dbReference>
<proteinExistence type="predicted"/>
<comment type="caution">
    <text evidence="2">The sequence shown here is derived from an EMBL/GenBank/DDBJ whole genome shotgun (WGS) entry which is preliminary data.</text>
</comment>
<evidence type="ECO:0000313" key="3">
    <source>
        <dbReference type="Proteomes" id="UP001209681"/>
    </source>
</evidence>
<evidence type="ECO:0000313" key="2">
    <source>
        <dbReference type="EMBL" id="MCW7752978.1"/>
    </source>
</evidence>
<reference evidence="2 3" key="1">
    <citation type="submission" date="2022-11" db="EMBL/GenBank/DDBJ databases">
        <title>Desulfobotulus tamanensis H1 sp. nov. - anaerobic, alkaliphilic, sulphate reducing bacterium isolated from terrestrial mud volcano.</title>
        <authorList>
            <person name="Frolova A."/>
            <person name="Merkel A.Y."/>
            <person name="Slobodkin A.I."/>
        </authorList>
    </citation>
    <scope>NUCLEOTIDE SEQUENCE [LARGE SCALE GENOMIC DNA]</scope>
    <source>
        <strain evidence="2 3">H1</strain>
    </source>
</reference>
<name>A0ABT3N694_9BACT</name>
<keyword evidence="3" id="KW-1185">Reference proteome</keyword>